<dbReference type="RefSeq" id="WP_377184105.1">
    <property type="nucleotide sequence ID" value="NZ_JBHUOG010000002.1"/>
</dbReference>
<keyword evidence="2" id="KW-1185">Reference proteome</keyword>
<accession>A0ABW5VSS2</accession>
<name>A0ABW5VSS2_9MICO</name>
<reference evidence="2" key="1">
    <citation type="journal article" date="2019" name="Int. J. Syst. Evol. Microbiol.">
        <title>The Global Catalogue of Microorganisms (GCM) 10K type strain sequencing project: providing services to taxonomists for standard genome sequencing and annotation.</title>
        <authorList>
            <consortium name="The Broad Institute Genomics Platform"/>
            <consortium name="The Broad Institute Genome Sequencing Center for Infectious Disease"/>
            <person name="Wu L."/>
            <person name="Ma J."/>
        </authorList>
    </citation>
    <scope>NUCLEOTIDE SEQUENCE [LARGE SCALE GENOMIC DNA]</scope>
    <source>
        <strain evidence="2">CCM 7044</strain>
    </source>
</reference>
<evidence type="ECO:0000313" key="2">
    <source>
        <dbReference type="Proteomes" id="UP001597479"/>
    </source>
</evidence>
<proteinExistence type="predicted"/>
<comment type="caution">
    <text evidence="1">The sequence shown here is derived from an EMBL/GenBank/DDBJ whole genome shotgun (WGS) entry which is preliminary data.</text>
</comment>
<sequence length="193" mass="20570">MSDGFMIWFLRGEPTGRVIDHLAGTGAALAYPIGEGKVSVLDLEGTQQIVSSEAFMPLLEDNDSPSLTFQMWYSMAEDMVVTIQRNLPGASSDTASYAVTCSLDGLETDQVESAIAGADRLVSESSDEVIGIVIDKRGSTEDFDWEAFIADPSTTPPAPDRLVVRCEALEGPAVDRGAWSMGRPTADLATFGG</sequence>
<dbReference type="EMBL" id="JBHUOG010000002">
    <property type="protein sequence ID" value="MFD2794728.1"/>
    <property type="molecule type" value="Genomic_DNA"/>
</dbReference>
<organism evidence="1 2">
    <name type="scientific">Promicromonospora vindobonensis</name>
    <dbReference type="NCBI Taxonomy" id="195748"/>
    <lineage>
        <taxon>Bacteria</taxon>
        <taxon>Bacillati</taxon>
        <taxon>Actinomycetota</taxon>
        <taxon>Actinomycetes</taxon>
        <taxon>Micrococcales</taxon>
        <taxon>Promicromonosporaceae</taxon>
        <taxon>Promicromonospora</taxon>
    </lineage>
</organism>
<dbReference type="Proteomes" id="UP001597479">
    <property type="component" value="Unassembled WGS sequence"/>
</dbReference>
<gene>
    <name evidence="1" type="ORF">ACFS27_14310</name>
</gene>
<evidence type="ECO:0008006" key="3">
    <source>
        <dbReference type="Google" id="ProtNLM"/>
    </source>
</evidence>
<protein>
    <recommendedName>
        <fullName evidence="3">Immunity protein 21 of polymorphic toxin system</fullName>
    </recommendedName>
</protein>
<evidence type="ECO:0000313" key="1">
    <source>
        <dbReference type="EMBL" id="MFD2794728.1"/>
    </source>
</evidence>